<dbReference type="Gene3D" id="2.60.40.4300">
    <property type="match status" value="1"/>
</dbReference>
<feature type="compositionally biased region" description="Polar residues" evidence="1">
    <location>
        <begin position="1"/>
        <end position="10"/>
    </location>
</feature>
<proteinExistence type="predicted"/>
<evidence type="ECO:0000313" key="3">
    <source>
        <dbReference type="EMBL" id="ALI52096.1"/>
    </source>
</evidence>
<dbReference type="Proteomes" id="UP000063930">
    <property type="component" value="Chromosome"/>
</dbReference>
<dbReference type="Proteomes" id="UP000601587">
    <property type="component" value="Unassembled WGS sequence"/>
</dbReference>
<accession>A0A9Q5C5B4</accession>
<gene>
    <name evidence="3" type="ORF">ALV80_02555</name>
    <name evidence="4" type="ORF">IMAU50013_00833</name>
</gene>
<organism evidence="4 6">
    <name type="scientific">Lactobacillus helveticus</name>
    <name type="common">Lactobacillus suntoryeus</name>
    <dbReference type="NCBI Taxonomy" id="1587"/>
    <lineage>
        <taxon>Bacteria</taxon>
        <taxon>Bacillati</taxon>
        <taxon>Bacillota</taxon>
        <taxon>Bacilli</taxon>
        <taxon>Lactobacillales</taxon>
        <taxon>Lactobacillaceae</taxon>
        <taxon>Lactobacillus</taxon>
    </lineage>
</organism>
<feature type="domain" description="Mub B2-like" evidence="2">
    <location>
        <begin position="36"/>
        <end position="89"/>
    </location>
</feature>
<name>A0A9Q5C5B4_LACHE</name>
<evidence type="ECO:0000256" key="1">
    <source>
        <dbReference type="SAM" id="MobiDB-lite"/>
    </source>
</evidence>
<dbReference type="InterPro" id="IPR041495">
    <property type="entry name" value="Mub_B2"/>
</dbReference>
<dbReference type="RefSeq" id="WP_023062149.1">
    <property type="nucleotide sequence ID" value="NZ_BOUF01000051.1"/>
</dbReference>
<sequence length="92" mass="10136">MKHGTVTYNPHDNPAKPGEPINPNDPNSPKVTDNDVDYSKSVKETIHYVGAGDQTPSDNVQNVTLTRSITVDRVTGNIISSTKWQPSQIDYK</sequence>
<dbReference type="EMBL" id="CP012381">
    <property type="protein sequence ID" value="ALI52096.1"/>
    <property type="molecule type" value="Genomic_DNA"/>
</dbReference>
<dbReference type="EMBL" id="WCGB01000012">
    <property type="protein sequence ID" value="NRN91303.1"/>
    <property type="molecule type" value="Genomic_DNA"/>
</dbReference>
<feature type="region of interest" description="Disordered" evidence="1">
    <location>
        <begin position="1"/>
        <end position="35"/>
    </location>
</feature>
<evidence type="ECO:0000259" key="2">
    <source>
        <dbReference type="Pfam" id="PF17966"/>
    </source>
</evidence>
<reference evidence="3 5" key="1">
    <citation type="submission" date="2015-08" db="EMBL/GenBank/DDBJ databases">
        <title>Complete genome sequence of Lactobacillus helveticus CAUH18, a probiotic strain originated from koumiss.</title>
        <authorList>
            <person name="Yang Y."/>
            <person name="Hao Y."/>
        </authorList>
    </citation>
    <scope>NUCLEOTIDE SEQUENCE [LARGE SCALE GENOMIC DNA]</scope>
    <source>
        <strain evidence="3 5">CAUH18</strain>
    </source>
</reference>
<evidence type="ECO:0000313" key="6">
    <source>
        <dbReference type="Proteomes" id="UP000601587"/>
    </source>
</evidence>
<reference evidence="4" key="2">
    <citation type="submission" date="2019-09" db="EMBL/GenBank/DDBJ databases">
        <title>Comparative genomic analysis of Lactobacillus helveticus.</title>
        <authorList>
            <person name="Zhang H."/>
            <person name="Chen Y."/>
            <person name="Zhong Z."/>
        </authorList>
    </citation>
    <scope>NUCLEOTIDE SEQUENCE</scope>
    <source>
        <strain evidence="4">IMAU50013</strain>
    </source>
</reference>
<dbReference type="AlphaFoldDB" id="A0A9Q5C5B4"/>
<evidence type="ECO:0000313" key="5">
    <source>
        <dbReference type="Proteomes" id="UP000063930"/>
    </source>
</evidence>
<protein>
    <recommendedName>
        <fullName evidence="2">Mub B2-like domain-containing protein</fullName>
    </recommendedName>
</protein>
<evidence type="ECO:0000313" key="4">
    <source>
        <dbReference type="EMBL" id="NRN91303.1"/>
    </source>
</evidence>
<dbReference type="Pfam" id="PF17966">
    <property type="entry name" value="Muc_B2"/>
    <property type="match status" value="1"/>
</dbReference>